<dbReference type="InterPro" id="IPR053657">
    <property type="entry name" value="Ced-DNA_import"/>
</dbReference>
<proteinExistence type="predicted"/>
<dbReference type="SMART" id="SM00382">
    <property type="entry name" value="AAA"/>
    <property type="match status" value="1"/>
</dbReference>
<dbReference type="InterPro" id="IPR027417">
    <property type="entry name" value="P-loop_NTPase"/>
</dbReference>
<dbReference type="NCBIfam" id="NF041017">
    <property type="entry name" value="DNA_import_CedB"/>
    <property type="match status" value="1"/>
</dbReference>
<dbReference type="SUPFAM" id="SSF52540">
    <property type="entry name" value="P-loop containing nucleoside triphosphate hydrolases"/>
    <property type="match status" value="1"/>
</dbReference>
<dbReference type="GeneID" id="36834876"/>
<evidence type="ECO:0000313" key="3">
    <source>
        <dbReference type="EMBL" id="AWR99335.1"/>
    </source>
</evidence>
<dbReference type="InterPro" id="IPR051162">
    <property type="entry name" value="T4SS_component"/>
</dbReference>
<dbReference type="Proteomes" id="UP000247586">
    <property type="component" value="Chromosome"/>
</dbReference>
<reference evidence="3 4" key="1">
    <citation type="submission" date="2018-05" db="EMBL/GenBank/DDBJ databases">
        <title>Complete Genome Sequences of Extremely Thermoacidophilic, Metal-Mobilizing Type-Strain Members of the Archaeal Family Sulfolobaceae: Acidianus brierleyi DSM-1651T, Acidianus sulfidivorans DSM-18786T, Metallosphaera hakonensis DSM-7519T, and Metallosphaera prunae DSM-10039T.</title>
        <authorList>
            <person name="Counts J.A."/>
            <person name="Kelly R.M."/>
        </authorList>
    </citation>
    <scope>NUCLEOTIDE SEQUENCE [LARGE SCALE GENOMIC DNA]</scope>
    <source>
        <strain evidence="3 4">HO1-1</strain>
    </source>
</reference>
<accession>A0A2U9ITN3</accession>
<dbReference type="InterPro" id="IPR003593">
    <property type="entry name" value="AAA+_ATPase"/>
</dbReference>
<keyword evidence="1" id="KW-0472">Membrane</keyword>
<keyword evidence="4" id="KW-1185">Reference proteome</keyword>
<evidence type="ECO:0000313" key="4">
    <source>
        <dbReference type="Proteomes" id="UP000247586"/>
    </source>
</evidence>
<reference evidence="4" key="2">
    <citation type="submission" date="2020-03" db="EMBL/GenBank/DDBJ databases">
        <title>Complete Genome Sequences of Extremely Thermoacidophilic, Metal-Mobilizing Type-Strain Members of the Archaeal Family Sulfolobaceae: Acidianus brierleyi DSM-1651T, Acidianus sulfidivorans DSM-18786T, Metallosphaera hakonensis DSM-7519T, and Metallosphaera prunae DSM-10039T.</title>
        <authorList>
            <person name="Counts J.A."/>
            <person name="Kelly R.M."/>
        </authorList>
    </citation>
    <scope>NUCLEOTIDE SEQUENCE [LARGE SCALE GENOMIC DNA]</scope>
    <source>
        <strain evidence="4">HO1-1</strain>
    </source>
</reference>
<dbReference type="Pfam" id="PF01935">
    <property type="entry name" value="DUF87"/>
    <property type="match status" value="1"/>
</dbReference>
<dbReference type="STRING" id="1293036.GCA_001315825_02482"/>
<dbReference type="CDD" id="cd01127">
    <property type="entry name" value="TrwB_TraG_TraD_VirD4"/>
    <property type="match status" value="1"/>
</dbReference>
<evidence type="ECO:0000256" key="1">
    <source>
        <dbReference type="SAM" id="Phobius"/>
    </source>
</evidence>
<name>A0A2U9ITN3_9CREN</name>
<keyword evidence="1" id="KW-1133">Transmembrane helix</keyword>
<dbReference type="OrthoDB" id="10575at2157"/>
<gene>
    <name evidence="3" type="ORF">DFR87_06000</name>
</gene>
<dbReference type="PANTHER" id="PTHR30121:SF6">
    <property type="entry name" value="SLR6007 PROTEIN"/>
    <property type="match status" value="1"/>
</dbReference>
<evidence type="ECO:0000259" key="2">
    <source>
        <dbReference type="SMART" id="SM00382"/>
    </source>
</evidence>
<dbReference type="RefSeq" id="WP_110369127.1">
    <property type="nucleotide sequence ID" value="NZ_CP029287.2"/>
</dbReference>
<protein>
    <submittedName>
        <fullName evidence="3">AAA family ATPase</fullName>
    </submittedName>
</protein>
<dbReference type="Gene3D" id="3.40.50.300">
    <property type="entry name" value="P-loop containing nucleotide triphosphate hydrolases"/>
    <property type="match status" value="2"/>
</dbReference>
<sequence>MNVIDRYTPYIMTLIPVLLALVFRNPLFLGISAAILVMMLVTGNLKLGETNIFKRKISTSDFIIERGVLVFGNKYIAFVVVDDIPYDYRDLSESSLKSSINAFHKVTNIGSQIDIIFRKKYVDQASFTNKILTKLQNLRIIVENDPSNSKAKKEIELLESILSKLEQGEKPFNYQVTLLVYGKSKQEVQSLGEVVIRGLESLNMKARLATVREIEDLIALARCKCKKDGLPSQIPFLTPFAIEKIPSIEKWADGIFLGRELTKGIPVFWNVEKMQNPHLLVIGPTGSGKTELLLTTGTMMTFNYSIPIVFFDVKGDIGQRLRKSGFNVRVLNPFYYSLNLLTSPHIPPTIKPLFLEKIIGTSFQLNKEERAILFDVLNRVIKQKRENKLAWGAIIDDSEITDRYSIKRSLEIVSDFDWDGPGMLDSLGNGINVIDLTQLKDETLRRFIIYSFISLLYARYSLDVDKGLRIGVVIDEAWTILRGEDDYGIVGDIIKRGRGHGIALLMATQNVQDLGENADIFMENFGVICFMNNGDKDYWRGIVKRYSNILESDIENKLTFLGRGEMIVRFLGDPRPLIVSHEPLTRGSLKD</sequence>
<reference evidence="4" key="3">
    <citation type="submission" date="2020-03" db="EMBL/GenBank/DDBJ databases">
        <title>Sequencing and Assembly of Multiple Reported Metal-Biooxidizing Members of the Extremely Thermoacidophilic Archaeal Family Sulfolobaceae.</title>
        <authorList>
            <person name="Counts J.A."/>
            <person name="Kelly R.M."/>
        </authorList>
    </citation>
    <scope>NUCLEOTIDE SEQUENCE [LARGE SCALE GENOMIC DNA]</scope>
    <source>
        <strain evidence="4">HO1-1</strain>
    </source>
</reference>
<dbReference type="EMBL" id="CP029287">
    <property type="protein sequence ID" value="AWR99335.1"/>
    <property type="molecule type" value="Genomic_DNA"/>
</dbReference>
<dbReference type="PANTHER" id="PTHR30121">
    <property type="entry name" value="UNCHARACTERIZED PROTEIN YJGR-RELATED"/>
    <property type="match status" value="1"/>
</dbReference>
<dbReference type="InterPro" id="IPR002789">
    <property type="entry name" value="HerA_central"/>
</dbReference>
<organism evidence="3 4">
    <name type="scientific">Metallosphaera hakonensis JCM 8857 = DSM 7519</name>
    <dbReference type="NCBI Taxonomy" id="1293036"/>
    <lineage>
        <taxon>Archaea</taxon>
        <taxon>Thermoproteota</taxon>
        <taxon>Thermoprotei</taxon>
        <taxon>Sulfolobales</taxon>
        <taxon>Sulfolobaceae</taxon>
        <taxon>Metallosphaera</taxon>
    </lineage>
</organism>
<keyword evidence="1" id="KW-0812">Transmembrane</keyword>
<feature type="domain" description="AAA+ ATPase" evidence="2">
    <location>
        <begin position="275"/>
        <end position="535"/>
    </location>
</feature>
<dbReference type="KEGG" id="mhk:DFR87_06000"/>
<feature type="transmembrane region" description="Helical" evidence="1">
    <location>
        <begin position="29"/>
        <end position="47"/>
    </location>
</feature>
<dbReference type="AlphaFoldDB" id="A0A2U9ITN3"/>